<reference evidence="2 3" key="2">
    <citation type="submission" date="2019-01" db="EMBL/GenBank/DDBJ databases">
        <title>A chromosome length genome reference of the Java medaka (oryzias javanicus).</title>
        <authorList>
            <person name="Herpin A."/>
            <person name="Takehana Y."/>
            <person name="Naruse K."/>
            <person name="Ansai S."/>
            <person name="Kawaguchi M."/>
        </authorList>
    </citation>
    <scope>NUCLEOTIDE SEQUENCE [LARGE SCALE GENOMIC DNA]</scope>
    <source>
        <strain evidence="2">RS831</strain>
        <tissue evidence="2">Whole body</tissue>
    </source>
</reference>
<evidence type="ECO:0000313" key="2">
    <source>
        <dbReference type="EMBL" id="RVE72008.1"/>
    </source>
</evidence>
<proteinExistence type="predicted"/>
<sequence length="151" mass="16385">MRSHDYGGDDCPWRKIPPTMEDLQPKGGSHISPVIAEVVDPQCSASSKAEILPSMEDVHFAKGSYASIFTAEEVVQPSCAASNQAEPVSWVLSGQPSLAIAPPTLESDPSTDVDDAIPPKERPRVISANSRESCQVFKRKDDKNPVEARRN</sequence>
<evidence type="ECO:0000313" key="3">
    <source>
        <dbReference type="Proteomes" id="UP000283210"/>
    </source>
</evidence>
<name>A0A3S2MBL2_ORYJA</name>
<evidence type="ECO:0000256" key="1">
    <source>
        <dbReference type="SAM" id="MobiDB-lite"/>
    </source>
</evidence>
<organism evidence="2 3">
    <name type="scientific">Oryzias javanicus</name>
    <name type="common">Javanese ricefish</name>
    <name type="synonym">Aplocheilus javanicus</name>
    <dbReference type="NCBI Taxonomy" id="123683"/>
    <lineage>
        <taxon>Eukaryota</taxon>
        <taxon>Metazoa</taxon>
        <taxon>Chordata</taxon>
        <taxon>Craniata</taxon>
        <taxon>Vertebrata</taxon>
        <taxon>Euteleostomi</taxon>
        <taxon>Actinopterygii</taxon>
        <taxon>Neopterygii</taxon>
        <taxon>Teleostei</taxon>
        <taxon>Neoteleostei</taxon>
        <taxon>Acanthomorphata</taxon>
        <taxon>Ovalentaria</taxon>
        <taxon>Atherinomorphae</taxon>
        <taxon>Beloniformes</taxon>
        <taxon>Adrianichthyidae</taxon>
        <taxon>Oryziinae</taxon>
        <taxon>Oryzias</taxon>
    </lineage>
</organism>
<feature type="compositionally biased region" description="Basic and acidic residues" evidence="1">
    <location>
        <begin position="138"/>
        <end position="151"/>
    </location>
</feature>
<feature type="region of interest" description="Disordered" evidence="1">
    <location>
        <begin position="100"/>
        <end position="151"/>
    </location>
</feature>
<dbReference type="AlphaFoldDB" id="A0A3S2MBL2"/>
<gene>
    <name evidence="2" type="ORF">OJAV_G00057750</name>
</gene>
<dbReference type="EMBL" id="CM012442">
    <property type="protein sequence ID" value="RVE72008.1"/>
    <property type="molecule type" value="Genomic_DNA"/>
</dbReference>
<dbReference type="Proteomes" id="UP000283210">
    <property type="component" value="Chromosome 6"/>
</dbReference>
<protein>
    <submittedName>
        <fullName evidence="2">Uncharacterized protein</fullName>
    </submittedName>
</protein>
<reference evidence="2 3" key="1">
    <citation type="submission" date="2018-11" db="EMBL/GenBank/DDBJ databases">
        <authorList>
            <person name="Lopez-Roques C."/>
            <person name="Donnadieu C."/>
            <person name="Bouchez O."/>
            <person name="Klopp C."/>
            <person name="Cabau C."/>
            <person name="Zahm M."/>
        </authorList>
    </citation>
    <scope>NUCLEOTIDE SEQUENCE [LARGE SCALE GENOMIC DNA]</scope>
    <source>
        <strain evidence="2">RS831</strain>
        <tissue evidence="2">Whole body</tissue>
    </source>
</reference>
<keyword evidence="3" id="KW-1185">Reference proteome</keyword>
<accession>A0A3S2MBL2</accession>